<organism evidence="3 4">
    <name type="scientific">Clohesyomyces aquaticus</name>
    <dbReference type="NCBI Taxonomy" id="1231657"/>
    <lineage>
        <taxon>Eukaryota</taxon>
        <taxon>Fungi</taxon>
        <taxon>Dikarya</taxon>
        <taxon>Ascomycota</taxon>
        <taxon>Pezizomycotina</taxon>
        <taxon>Dothideomycetes</taxon>
        <taxon>Pleosporomycetidae</taxon>
        <taxon>Pleosporales</taxon>
        <taxon>Lindgomycetaceae</taxon>
        <taxon>Clohesyomyces</taxon>
    </lineage>
</organism>
<comment type="caution">
    <text evidence="3">The sequence shown here is derived from an EMBL/GenBank/DDBJ whole genome shotgun (WGS) entry which is preliminary data.</text>
</comment>
<name>A0A1Y2A2E9_9PLEO</name>
<feature type="region of interest" description="Disordered" evidence="1">
    <location>
        <begin position="71"/>
        <end position="93"/>
    </location>
</feature>
<feature type="domain" description="N-acetyltransferase" evidence="2">
    <location>
        <begin position="9"/>
        <end position="204"/>
    </location>
</feature>
<dbReference type="InterPro" id="IPR016181">
    <property type="entry name" value="Acyl_CoA_acyltransferase"/>
</dbReference>
<protein>
    <submittedName>
        <fullName evidence="3">GNAT domain-domain-containing protein</fullName>
    </submittedName>
</protein>
<sequence length="233" mass="26152">MDPTISTPRLQLTLLTKTDLDSNHVKWFHELRSDEMCTSWSMRGRMHSLSESRDFLTECLTQHASIHYAVHVKPSGSPPSPSNDKEIETETPRYSPVYGELIGEISLRDPDASPQLPPPKPRSTTQDHSSPPTIPSPFNFRILGYAFLQSSWGHGYATEANAAMLSAWGAFCRREDKSKLSYVEAGVGRGNPASLKVVEKLGFEKVGWRVADRPAFLGGKWQEPGYWIWGMYV</sequence>
<keyword evidence="4" id="KW-1185">Reference proteome</keyword>
<dbReference type="PANTHER" id="PTHR43792">
    <property type="entry name" value="GNAT FAMILY, PUTATIVE (AFU_ORTHOLOGUE AFUA_3G00765)-RELATED-RELATED"/>
    <property type="match status" value="1"/>
</dbReference>
<evidence type="ECO:0000259" key="2">
    <source>
        <dbReference type="Pfam" id="PF13302"/>
    </source>
</evidence>
<evidence type="ECO:0000256" key="1">
    <source>
        <dbReference type="SAM" id="MobiDB-lite"/>
    </source>
</evidence>
<accession>A0A1Y2A2E9</accession>
<evidence type="ECO:0000313" key="3">
    <source>
        <dbReference type="EMBL" id="ORY16638.1"/>
    </source>
</evidence>
<feature type="region of interest" description="Disordered" evidence="1">
    <location>
        <begin position="108"/>
        <end position="133"/>
    </location>
</feature>
<dbReference type="OrthoDB" id="630895at2759"/>
<feature type="compositionally biased region" description="Polar residues" evidence="1">
    <location>
        <begin position="122"/>
        <end position="131"/>
    </location>
</feature>
<gene>
    <name evidence="3" type="ORF">BCR34DRAFT_584291</name>
</gene>
<reference evidence="3 4" key="1">
    <citation type="submission" date="2016-07" db="EMBL/GenBank/DDBJ databases">
        <title>Pervasive Adenine N6-methylation of Active Genes in Fungi.</title>
        <authorList>
            <consortium name="DOE Joint Genome Institute"/>
            <person name="Mondo S.J."/>
            <person name="Dannebaum R.O."/>
            <person name="Kuo R.C."/>
            <person name="Labutti K."/>
            <person name="Haridas S."/>
            <person name="Kuo A."/>
            <person name="Salamov A."/>
            <person name="Ahrendt S.R."/>
            <person name="Lipzen A."/>
            <person name="Sullivan W."/>
            <person name="Andreopoulos W.B."/>
            <person name="Clum A."/>
            <person name="Lindquist E."/>
            <person name="Daum C."/>
            <person name="Ramamoorthy G.K."/>
            <person name="Gryganskyi A."/>
            <person name="Culley D."/>
            <person name="Magnuson J.K."/>
            <person name="James T.Y."/>
            <person name="O'Malley M.A."/>
            <person name="Stajich J.E."/>
            <person name="Spatafora J.W."/>
            <person name="Visel A."/>
            <person name="Grigoriev I.V."/>
        </authorList>
    </citation>
    <scope>NUCLEOTIDE SEQUENCE [LARGE SCALE GENOMIC DNA]</scope>
    <source>
        <strain evidence="3 4">CBS 115471</strain>
    </source>
</reference>
<dbReference type="Pfam" id="PF13302">
    <property type="entry name" value="Acetyltransf_3"/>
    <property type="match status" value="1"/>
</dbReference>
<dbReference type="InterPro" id="IPR051531">
    <property type="entry name" value="N-acetyltransferase"/>
</dbReference>
<proteinExistence type="predicted"/>
<dbReference type="EMBL" id="MCFA01000017">
    <property type="protein sequence ID" value="ORY16638.1"/>
    <property type="molecule type" value="Genomic_DNA"/>
</dbReference>
<dbReference type="AlphaFoldDB" id="A0A1Y2A2E9"/>
<evidence type="ECO:0000313" key="4">
    <source>
        <dbReference type="Proteomes" id="UP000193144"/>
    </source>
</evidence>
<dbReference type="Proteomes" id="UP000193144">
    <property type="component" value="Unassembled WGS sequence"/>
</dbReference>
<dbReference type="GO" id="GO:0016747">
    <property type="term" value="F:acyltransferase activity, transferring groups other than amino-acyl groups"/>
    <property type="evidence" value="ECO:0007669"/>
    <property type="project" value="InterPro"/>
</dbReference>
<dbReference type="Gene3D" id="3.40.630.30">
    <property type="match status" value="1"/>
</dbReference>
<dbReference type="SUPFAM" id="SSF55729">
    <property type="entry name" value="Acyl-CoA N-acyltransferases (Nat)"/>
    <property type="match status" value="1"/>
</dbReference>
<dbReference type="PANTHER" id="PTHR43792:SF1">
    <property type="entry name" value="N-ACETYLTRANSFERASE DOMAIN-CONTAINING PROTEIN"/>
    <property type="match status" value="1"/>
</dbReference>
<dbReference type="InterPro" id="IPR000182">
    <property type="entry name" value="GNAT_dom"/>
</dbReference>